<dbReference type="Pfam" id="PF05721">
    <property type="entry name" value="PhyH"/>
    <property type="match status" value="1"/>
</dbReference>
<name>A0ABV7YU46_9BACT</name>
<protein>
    <submittedName>
        <fullName evidence="1">Phytanoyl-CoA dioxygenase family protein</fullName>
    </submittedName>
</protein>
<dbReference type="InterPro" id="IPR008775">
    <property type="entry name" value="Phytyl_CoA_dOase-like"/>
</dbReference>
<reference evidence="2" key="1">
    <citation type="journal article" date="2019" name="Int. J. Syst. Evol. Microbiol.">
        <title>The Global Catalogue of Microorganisms (GCM) 10K type strain sequencing project: providing services to taxonomists for standard genome sequencing and annotation.</title>
        <authorList>
            <consortium name="The Broad Institute Genomics Platform"/>
            <consortium name="The Broad Institute Genome Sequencing Center for Infectious Disease"/>
            <person name="Wu L."/>
            <person name="Ma J."/>
        </authorList>
    </citation>
    <scope>NUCLEOTIDE SEQUENCE [LARGE SCALE GENOMIC DNA]</scope>
    <source>
        <strain evidence="2">CECT 7956</strain>
    </source>
</reference>
<dbReference type="RefSeq" id="WP_379836537.1">
    <property type="nucleotide sequence ID" value="NZ_JBHRYQ010000001.1"/>
</dbReference>
<sequence>MPTTDFEINGKKYAVSIDGSPEFNFGENAILAGPNTDIVYHLPWYKEGYVAQDFMSKEEFASLKSGLTESVKKIITQELGIDTAGFTLEKYHHFVKENKDHYKVVGRTRDLFPGDFNFPIEAIIPKFEELLGFSLSDVDPKSGEKLHIIVRINRPQSNDYNPPHKDIYEEFDQNNYIPPFVNLWIPIAGVTENSSLPVVPESHQIPESEILRTFDGGVVQGNVYRVRMIREWAGSHKLKRAEVKDGQVLFFSSHLIHGLAVNEEQDLSRVALEFRLFKA</sequence>
<keyword evidence="1" id="KW-0223">Dioxygenase</keyword>
<keyword evidence="2" id="KW-1185">Reference proteome</keyword>
<comment type="caution">
    <text evidence="1">The sequence shown here is derived from an EMBL/GenBank/DDBJ whole genome shotgun (WGS) entry which is preliminary data.</text>
</comment>
<dbReference type="EMBL" id="JBHRYQ010000001">
    <property type="protein sequence ID" value="MFC3810416.1"/>
    <property type="molecule type" value="Genomic_DNA"/>
</dbReference>
<evidence type="ECO:0000313" key="1">
    <source>
        <dbReference type="EMBL" id="MFC3810416.1"/>
    </source>
</evidence>
<evidence type="ECO:0000313" key="2">
    <source>
        <dbReference type="Proteomes" id="UP001595616"/>
    </source>
</evidence>
<gene>
    <name evidence="1" type="ORF">ACFOOI_07125</name>
</gene>
<proteinExistence type="predicted"/>
<keyword evidence="1" id="KW-0560">Oxidoreductase</keyword>
<dbReference type="GO" id="GO:0051213">
    <property type="term" value="F:dioxygenase activity"/>
    <property type="evidence" value="ECO:0007669"/>
    <property type="project" value="UniProtKB-KW"/>
</dbReference>
<dbReference type="SUPFAM" id="SSF51197">
    <property type="entry name" value="Clavaminate synthase-like"/>
    <property type="match status" value="1"/>
</dbReference>
<accession>A0ABV7YU46</accession>
<dbReference type="Proteomes" id="UP001595616">
    <property type="component" value="Unassembled WGS sequence"/>
</dbReference>
<dbReference type="Gene3D" id="2.60.120.620">
    <property type="entry name" value="q2cbj1_9rhob like domain"/>
    <property type="match status" value="1"/>
</dbReference>
<organism evidence="1 2">
    <name type="scientific">Lacihabitans lacunae</name>
    <dbReference type="NCBI Taxonomy" id="1028214"/>
    <lineage>
        <taxon>Bacteria</taxon>
        <taxon>Pseudomonadati</taxon>
        <taxon>Bacteroidota</taxon>
        <taxon>Cytophagia</taxon>
        <taxon>Cytophagales</taxon>
        <taxon>Leadbetterellaceae</taxon>
        <taxon>Lacihabitans</taxon>
    </lineage>
</organism>